<reference evidence="2 3" key="1">
    <citation type="journal article" date="2020" name="Nature">
        <title>Six reference-quality genomes reveal evolution of bat adaptations.</title>
        <authorList>
            <person name="Jebb D."/>
            <person name="Huang Z."/>
            <person name="Pippel M."/>
            <person name="Hughes G.M."/>
            <person name="Lavrichenko K."/>
            <person name="Devanna P."/>
            <person name="Winkler S."/>
            <person name="Jermiin L.S."/>
            <person name="Skirmuntt E.C."/>
            <person name="Katzourakis A."/>
            <person name="Burkitt-Gray L."/>
            <person name="Ray D.A."/>
            <person name="Sullivan K.A.M."/>
            <person name="Roscito J.G."/>
            <person name="Kirilenko B.M."/>
            <person name="Davalos L.M."/>
            <person name="Corthals A.P."/>
            <person name="Power M.L."/>
            <person name="Jones G."/>
            <person name="Ransome R.D."/>
            <person name="Dechmann D.K.N."/>
            <person name="Locatelli A.G."/>
            <person name="Puechmaille S.J."/>
            <person name="Fedrigo O."/>
            <person name="Jarvis E.D."/>
            <person name="Hiller M."/>
            <person name="Vernes S.C."/>
            <person name="Myers E.W."/>
            <person name="Teeling E.C."/>
        </authorList>
    </citation>
    <scope>NUCLEOTIDE SEQUENCE [LARGE SCALE GENOMIC DNA]</scope>
    <source>
        <strain evidence="2">MMyoMyo1</strain>
        <tissue evidence="2">Flight muscle</tissue>
    </source>
</reference>
<feature type="region of interest" description="Disordered" evidence="1">
    <location>
        <begin position="318"/>
        <end position="367"/>
    </location>
</feature>
<dbReference type="AlphaFoldDB" id="A0A7J7SRL2"/>
<name>A0A7J7SRL2_MYOMY</name>
<accession>A0A7J7SRL2</accession>
<proteinExistence type="predicted"/>
<dbReference type="EMBL" id="JABWUV010000018">
    <property type="protein sequence ID" value="KAF6291058.1"/>
    <property type="molecule type" value="Genomic_DNA"/>
</dbReference>
<organism evidence="2 3">
    <name type="scientific">Myotis myotis</name>
    <name type="common">Greater mouse-eared bat</name>
    <name type="synonym">Vespertilio myotis</name>
    <dbReference type="NCBI Taxonomy" id="51298"/>
    <lineage>
        <taxon>Eukaryota</taxon>
        <taxon>Metazoa</taxon>
        <taxon>Chordata</taxon>
        <taxon>Craniata</taxon>
        <taxon>Vertebrata</taxon>
        <taxon>Euteleostomi</taxon>
        <taxon>Mammalia</taxon>
        <taxon>Eutheria</taxon>
        <taxon>Laurasiatheria</taxon>
        <taxon>Chiroptera</taxon>
        <taxon>Yangochiroptera</taxon>
        <taxon>Vespertilionidae</taxon>
        <taxon>Myotis</taxon>
    </lineage>
</organism>
<evidence type="ECO:0000256" key="1">
    <source>
        <dbReference type="SAM" id="MobiDB-lite"/>
    </source>
</evidence>
<feature type="region of interest" description="Disordered" evidence="1">
    <location>
        <begin position="129"/>
        <end position="201"/>
    </location>
</feature>
<feature type="region of interest" description="Disordered" evidence="1">
    <location>
        <begin position="265"/>
        <end position="287"/>
    </location>
</feature>
<gene>
    <name evidence="2" type="ORF">mMyoMyo1_009423</name>
</gene>
<keyword evidence="3" id="KW-1185">Reference proteome</keyword>
<evidence type="ECO:0000313" key="2">
    <source>
        <dbReference type="EMBL" id="KAF6291058.1"/>
    </source>
</evidence>
<evidence type="ECO:0000313" key="3">
    <source>
        <dbReference type="Proteomes" id="UP000527355"/>
    </source>
</evidence>
<sequence length="395" mass="41331">MHASLLRAPVGSGKDRGALLLHTRLLCWPVAPGGRPPPPGRRVWTARQSRAEARLPPTRLGSCSHSRSRHAASSDFPAARVSPCAGAWRGRGVPFLPLQLPFGKFTPRPLPVPTSNARQEALVPRTHVALAGSGRQRPRGKSTDVSGSVTATDPFLPRGTVGTGHTGLSHPSGHRARPEVALSPGTASAAPKGPLPAPGATGRAGGPLYLLDTPALWAGCPLKQGNAEPRGAQVLLGHGLTFNNTAAHPEPGGRNSHTWFTRHRIPTWTRPSGPEGTVCLGNKDGSEPARRSLLCSGRRTQSGFVPRCGPGQGPLPSACPPCPSGATSPTPASRHQPELPPPRRAPGVRTPAPPHSPTASARPQPEDWHLCPSPLELECSLLCPASVAQWLSVDL</sequence>
<comment type="caution">
    <text evidence="2">The sequence shown here is derived from an EMBL/GenBank/DDBJ whole genome shotgun (WGS) entry which is preliminary data.</text>
</comment>
<protein>
    <submittedName>
        <fullName evidence="2">Uncharacterized protein</fullName>
    </submittedName>
</protein>
<dbReference type="Proteomes" id="UP000527355">
    <property type="component" value="Unassembled WGS sequence"/>
</dbReference>